<evidence type="ECO:0000256" key="1">
    <source>
        <dbReference type="ARBA" id="ARBA00010577"/>
    </source>
</evidence>
<dbReference type="AlphaFoldDB" id="A0A6M1RY26"/>
<evidence type="ECO:0000256" key="3">
    <source>
        <dbReference type="ARBA" id="ARBA00022795"/>
    </source>
</evidence>
<keyword evidence="6" id="KW-0969">Cilium</keyword>
<dbReference type="EMBL" id="JAAKZH010000016">
    <property type="protein sequence ID" value="NGO66744.1"/>
    <property type="molecule type" value="Genomic_DNA"/>
</dbReference>
<dbReference type="RefSeq" id="WP_163903423.1">
    <property type="nucleotide sequence ID" value="NZ_CP048427.1"/>
</dbReference>
<dbReference type="GO" id="GO:0044781">
    <property type="term" value="P:bacterial-type flagellum organization"/>
    <property type="evidence" value="ECO:0007669"/>
    <property type="project" value="UniProtKB-KW"/>
</dbReference>
<evidence type="ECO:0000256" key="5">
    <source>
        <dbReference type="SAM" id="MobiDB-lite"/>
    </source>
</evidence>
<keyword evidence="6" id="KW-0282">Flagellum</keyword>
<feature type="compositionally biased region" description="Low complexity" evidence="5">
    <location>
        <begin position="7"/>
        <end position="21"/>
    </location>
</feature>
<dbReference type="InterPro" id="IPR005648">
    <property type="entry name" value="FlgD"/>
</dbReference>
<proteinExistence type="inferred from homology"/>
<organism evidence="6 7">
    <name type="scientific">Rhizobium daejeonense</name>
    <dbReference type="NCBI Taxonomy" id="240521"/>
    <lineage>
        <taxon>Bacteria</taxon>
        <taxon>Pseudomonadati</taxon>
        <taxon>Pseudomonadota</taxon>
        <taxon>Alphaproteobacteria</taxon>
        <taxon>Hyphomicrobiales</taxon>
        <taxon>Rhizobiaceae</taxon>
        <taxon>Rhizobium/Agrobacterium group</taxon>
        <taxon>Rhizobium</taxon>
    </lineage>
</organism>
<name>A0A6M1RY26_9HYPH</name>
<dbReference type="Proteomes" id="UP000477849">
    <property type="component" value="Unassembled WGS sequence"/>
</dbReference>
<evidence type="ECO:0000313" key="7">
    <source>
        <dbReference type="Proteomes" id="UP000477849"/>
    </source>
</evidence>
<keyword evidence="6" id="KW-0966">Cell projection</keyword>
<keyword evidence="3" id="KW-1005">Bacterial flagellum biogenesis</keyword>
<evidence type="ECO:0000256" key="4">
    <source>
        <dbReference type="ARBA" id="ARBA00024746"/>
    </source>
</evidence>
<evidence type="ECO:0000313" key="6">
    <source>
        <dbReference type="EMBL" id="NGO66744.1"/>
    </source>
</evidence>
<reference evidence="6 7" key="1">
    <citation type="submission" date="2020-02" db="EMBL/GenBank/DDBJ databases">
        <title>Genome sequence of the type strain CCBAU10050 of Rhizobium daejeonense.</title>
        <authorList>
            <person name="Gao J."/>
            <person name="Sun J."/>
        </authorList>
    </citation>
    <scope>NUCLEOTIDE SEQUENCE [LARGE SCALE GENOMIC DNA]</scope>
    <source>
        <strain evidence="6 7">CCBAU10050</strain>
    </source>
</reference>
<accession>A0A6M1RY26</accession>
<feature type="region of interest" description="Disordered" evidence="5">
    <location>
        <begin position="1"/>
        <end position="21"/>
    </location>
</feature>
<evidence type="ECO:0000256" key="2">
    <source>
        <dbReference type="ARBA" id="ARBA00016013"/>
    </source>
</evidence>
<dbReference type="Pfam" id="PF03963">
    <property type="entry name" value="FlgD"/>
    <property type="match status" value="1"/>
</dbReference>
<comment type="similarity">
    <text evidence="1">Belongs to the FlgD family.</text>
</comment>
<protein>
    <recommendedName>
        <fullName evidence="2">Basal-body rod modification protein FlgD</fullName>
    </recommendedName>
</protein>
<comment type="function">
    <text evidence="4">Required for flagellar hook formation. May act as a scaffolding protein.</text>
</comment>
<gene>
    <name evidence="6" type="primary">flgD</name>
    <name evidence="6" type="ORF">G6N76_24075</name>
</gene>
<sequence length="139" mass="14310">MVTPVGSSTSTTSSTASTSTKDAASASLDYDAFLKLLIAQMQNQDPTDPMDASEQISQLATFSQVEQSIKTNTNLETMIGQSNLANAASYVGKALESADGKTTGIVAYVSVTSDGMVATTTDGDEITIENGIIVGEPSS</sequence>
<comment type="caution">
    <text evidence="6">The sequence shown here is derived from an EMBL/GenBank/DDBJ whole genome shotgun (WGS) entry which is preliminary data.</text>
</comment>
<keyword evidence="7" id="KW-1185">Reference proteome</keyword>
<dbReference type="NCBIfam" id="NF004670">
    <property type="entry name" value="PRK06009.1"/>
    <property type="match status" value="1"/>
</dbReference>